<reference evidence="1" key="1">
    <citation type="submission" date="2018-02" db="EMBL/GenBank/DDBJ databases">
        <title>Rhizophora mucronata_Transcriptome.</title>
        <authorList>
            <person name="Meera S.P."/>
            <person name="Sreeshan A."/>
            <person name="Augustine A."/>
        </authorList>
    </citation>
    <scope>NUCLEOTIDE SEQUENCE</scope>
    <source>
        <tissue evidence="1">Leaf</tissue>
    </source>
</reference>
<proteinExistence type="predicted"/>
<name>A0A2P2PD50_RHIMU</name>
<accession>A0A2P2PD50</accession>
<protein>
    <submittedName>
        <fullName evidence="1">Uncharacterized protein</fullName>
    </submittedName>
</protein>
<dbReference type="EMBL" id="GGEC01072171">
    <property type="protein sequence ID" value="MBX52655.1"/>
    <property type="molecule type" value="Transcribed_RNA"/>
</dbReference>
<sequence>MPPQKDIPVPYSR</sequence>
<evidence type="ECO:0000313" key="1">
    <source>
        <dbReference type="EMBL" id="MBX52655.1"/>
    </source>
</evidence>
<organism evidence="1">
    <name type="scientific">Rhizophora mucronata</name>
    <name type="common">Asiatic mangrove</name>
    <dbReference type="NCBI Taxonomy" id="61149"/>
    <lineage>
        <taxon>Eukaryota</taxon>
        <taxon>Viridiplantae</taxon>
        <taxon>Streptophyta</taxon>
        <taxon>Embryophyta</taxon>
        <taxon>Tracheophyta</taxon>
        <taxon>Spermatophyta</taxon>
        <taxon>Magnoliopsida</taxon>
        <taxon>eudicotyledons</taxon>
        <taxon>Gunneridae</taxon>
        <taxon>Pentapetalae</taxon>
        <taxon>rosids</taxon>
        <taxon>fabids</taxon>
        <taxon>Malpighiales</taxon>
        <taxon>Rhizophoraceae</taxon>
        <taxon>Rhizophora</taxon>
    </lineage>
</organism>